<proteinExistence type="predicted"/>
<evidence type="ECO:0000313" key="1">
    <source>
        <dbReference type="EMBL" id="SPL64894.1"/>
    </source>
</evidence>
<name>A0A2P9HL96_9HYPH</name>
<dbReference type="AlphaFoldDB" id="A0A2P9HL96"/>
<organism evidence="1 2">
    <name type="scientific">Ochrobactrum soli</name>
    <dbReference type="NCBI Taxonomy" id="2448455"/>
    <lineage>
        <taxon>Bacteria</taxon>
        <taxon>Pseudomonadati</taxon>
        <taxon>Pseudomonadota</taxon>
        <taxon>Alphaproteobacteria</taxon>
        <taxon>Hyphomicrobiales</taxon>
        <taxon>Brucellaceae</taxon>
        <taxon>Brucella/Ochrobactrum group</taxon>
        <taxon>Ochrobactrum</taxon>
    </lineage>
</organism>
<dbReference type="EMBL" id="OOFM01000005">
    <property type="protein sequence ID" value="SPL64894.1"/>
    <property type="molecule type" value="Genomic_DNA"/>
</dbReference>
<accession>A0A2P9HL96</accession>
<reference evidence="2" key="1">
    <citation type="submission" date="2017-12" db="EMBL/GenBank/DDBJ databases">
        <authorList>
            <person name="Diaz M."/>
        </authorList>
    </citation>
    <scope>NUCLEOTIDE SEQUENCE [LARGE SCALE GENOMIC DNA]</scope>
    <source>
        <strain evidence="2">FI11154</strain>
    </source>
</reference>
<sequence length="57" mass="6294">MLLWLVTATLAVIHAVYRAASCRPVLQVAIPVQASASPFALAELRQSARRARWVRHA</sequence>
<dbReference type="Proteomes" id="UP000246073">
    <property type="component" value="Unassembled WGS sequence"/>
</dbReference>
<gene>
    <name evidence="1" type="ORF">OHAE_761</name>
</gene>
<evidence type="ECO:0000313" key="2">
    <source>
        <dbReference type="Proteomes" id="UP000246073"/>
    </source>
</evidence>
<protein>
    <submittedName>
        <fullName evidence="1">Uncharacterized protein</fullName>
    </submittedName>
</protein>